<evidence type="ECO:0000313" key="1">
    <source>
        <dbReference type="EMBL" id="CAD5330687.1"/>
    </source>
</evidence>
<accession>A0A7G2F593</accession>
<reference evidence="1 2" key="1">
    <citation type="submission" date="2020-09" db="EMBL/GenBank/DDBJ databases">
        <authorList>
            <person name="Ashkenazy H."/>
        </authorList>
    </citation>
    <scope>NUCLEOTIDE SEQUENCE [LARGE SCALE GENOMIC DNA]</scope>
    <source>
        <strain evidence="2">cv. Cdm-0</strain>
    </source>
</reference>
<sequence length="90" mass="9766">MSTKYSKLGAGEGGNKGKNYRKCVTGTGLLRTLSSLGYRDGSGTAGMVQWKHSFQDHLKLLMRCIRGAAVVLLQPWLEAFPSTEEPGSSF</sequence>
<dbReference type="AlphaFoldDB" id="A0A7G2F593"/>
<organism evidence="1 2">
    <name type="scientific">Arabidopsis thaliana</name>
    <name type="common">Mouse-ear cress</name>
    <dbReference type="NCBI Taxonomy" id="3702"/>
    <lineage>
        <taxon>Eukaryota</taxon>
        <taxon>Viridiplantae</taxon>
        <taxon>Streptophyta</taxon>
        <taxon>Embryophyta</taxon>
        <taxon>Tracheophyta</taxon>
        <taxon>Spermatophyta</taxon>
        <taxon>Magnoliopsida</taxon>
        <taxon>eudicotyledons</taxon>
        <taxon>Gunneridae</taxon>
        <taxon>Pentapetalae</taxon>
        <taxon>rosids</taxon>
        <taxon>malvids</taxon>
        <taxon>Brassicales</taxon>
        <taxon>Brassicaceae</taxon>
        <taxon>Camelineae</taxon>
        <taxon>Arabidopsis</taxon>
    </lineage>
</organism>
<proteinExistence type="predicted"/>
<dbReference type="Proteomes" id="UP000516314">
    <property type="component" value="Chromosome 5"/>
</dbReference>
<evidence type="ECO:0000313" key="2">
    <source>
        <dbReference type="Proteomes" id="UP000516314"/>
    </source>
</evidence>
<gene>
    <name evidence="1" type="ORF">AT9943_LOCUS18209</name>
</gene>
<protein>
    <submittedName>
        <fullName evidence="1">(thale cress) hypothetical protein</fullName>
    </submittedName>
</protein>
<dbReference type="EMBL" id="LR881470">
    <property type="protein sequence ID" value="CAD5330687.1"/>
    <property type="molecule type" value="Genomic_DNA"/>
</dbReference>
<name>A0A7G2F593_ARATH</name>